<dbReference type="PROSITE" id="PS00678">
    <property type="entry name" value="WD_REPEATS_1"/>
    <property type="match status" value="1"/>
</dbReference>
<reference evidence="4" key="1">
    <citation type="submission" date="2023-01" db="EMBL/GenBank/DDBJ databases">
        <title>Genome assembly of the deep-sea coral Lophelia pertusa.</title>
        <authorList>
            <person name="Herrera S."/>
            <person name="Cordes E."/>
        </authorList>
    </citation>
    <scope>NUCLEOTIDE SEQUENCE</scope>
    <source>
        <strain evidence="4">USNM1676648</strain>
        <tissue evidence="4">Polyp</tissue>
    </source>
</reference>
<dbReference type="Proteomes" id="UP001163046">
    <property type="component" value="Unassembled WGS sequence"/>
</dbReference>
<evidence type="ECO:0000313" key="4">
    <source>
        <dbReference type="EMBL" id="KAJ7352935.1"/>
    </source>
</evidence>
<sequence>MDGGVRVCTSPESAPICLMEHHTPDKITCCAVTDGCQSLFIGTSTGTLSVLPVKYNPSAESGIEVLGSRVRLHGHKDFITCIEVCQAFSIVVSGSCDKTAIIWDLNRLSYVRYLEHCNTVAAVTISRTTGDIVTVSHTMNCISEESTMEDGSVMKLWTVNGRFIGHVTCEHMINCLEFSAAPEGISVNVIATGLSNGAIRLWSTWDLRHIRDIAPDQHLYQVVSLTFSDDSQRLFAVNTHGKLVVWQRRDKVDKVYTKPPAITVFQRG</sequence>
<evidence type="ECO:0000256" key="3">
    <source>
        <dbReference type="PROSITE-ProRule" id="PRU00221"/>
    </source>
</evidence>
<evidence type="ECO:0000256" key="1">
    <source>
        <dbReference type="ARBA" id="ARBA00022574"/>
    </source>
</evidence>
<dbReference type="InterPro" id="IPR050865">
    <property type="entry name" value="BEACH_Domain"/>
</dbReference>
<dbReference type="SUPFAM" id="SSF50978">
    <property type="entry name" value="WD40 repeat-like"/>
    <property type="match status" value="1"/>
</dbReference>
<dbReference type="PROSITE" id="PS50294">
    <property type="entry name" value="WD_REPEATS_REGION"/>
    <property type="match status" value="1"/>
</dbReference>
<keyword evidence="5" id="KW-1185">Reference proteome</keyword>
<dbReference type="InterPro" id="IPR001680">
    <property type="entry name" value="WD40_rpt"/>
</dbReference>
<organism evidence="4 5">
    <name type="scientific">Desmophyllum pertusum</name>
    <dbReference type="NCBI Taxonomy" id="174260"/>
    <lineage>
        <taxon>Eukaryota</taxon>
        <taxon>Metazoa</taxon>
        <taxon>Cnidaria</taxon>
        <taxon>Anthozoa</taxon>
        <taxon>Hexacorallia</taxon>
        <taxon>Scleractinia</taxon>
        <taxon>Caryophylliina</taxon>
        <taxon>Caryophylliidae</taxon>
        <taxon>Desmophyllum</taxon>
    </lineage>
</organism>
<name>A0A9W9YJ42_9CNID</name>
<dbReference type="PANTHER" id="PTHR13743:SF86">
    <property type="entry name" value="LYSOSOMAL-TRAFFICKING REGULATOR"/>
    <property type="match status" value="1"/>
</dbReference>
<dbReference type="Pfam" id="PF00400">
    <property type="entry name" value="WD40"/>
    <property type="match status" value="1"/>
</dbReference>
<evidence type="ECO:0000313" key="5">
    <source>
        <dbReference type="Proteomes" id="UP001163046"/>
    </source>
</evidence>
<dbReference type="PROSITE" id="PS50082">
    <property type="entry name" value="WD_REPEATS_2"/>
    <property type="match status" value="1"/>
</dbReference>
<proteinExistence type="predicted"/>
<dbReference type="InterPro" id="IPR036322">
    <property type="entry name" value="WD40_repeat_dom_sf"/>
</dbReference>
<keyword evidence="2" id="KW-0677">Repeat</keyword>
<dbReference type="AlphaFoldDB" id="A0A9W9YJ42"/>
<keyword evidence="1 3" id="KW-0853">WD repeat</keyword>
<protein>
    <submittedName>
        <fullName evidence="4">Endosome to lysosome transport via multivesicular body sorting pathway</fullName>
    </submittedName>
</protein>
<comment type="caution">
    <text evidence="4">The sequence shown here is derived from an EMBL/GenBank/DDBJ whole genome shotgun (WGS) entry which is preliminary data.</text>
</comment>
<accession>A0A9W9YJ42</accession>
<dbReference type="PANTHER" id="PTHR13743">
    <property type="entry name" value="BEIGE/BEACH-RELATED"/>
    <property type="match status" value="1"/>
</dbReference>
<dbReference type="EMBL" id="MU827343">
    <property type="protein sequence ID" value="KAJ7352935.1"/>
    <property type="molecule type" value="Genomic_DNA"/>
</dbReference>
<dbReference type="SMART" id="SM00320">
    <property type="entry name" value="WD40"/>
    <property type="match status" value="4"/>
</dbReference>
<dbReference type="Gene3D" id="2.130.10.10">
    <property type="entry name" value="YVTN repeat-like/Quinoprotein amine dehydrogenase"/>
    <property type="match status" value="2"/>
</dbReference>
<evidence type="ECO:0000256" key="2">
    <source>
        <dbReference type="ARBA" id="ARBA00022737"/>
    </source>
</evidence>
<dbReference type="OrthoDB" id="26681at2759"/>
<feature type="repeat" description="WD" evidence="3">
    <location>
        <begin position="72"/>
        <end position="113"/>
    </location>
</feature>
<gene>
    <name evidence="4" type="primary">lyst-1_1</name>
    <name evidence="4" type="ORF">OS493_032874</name>
</gene>
<dbReference type="InterPro" id="IPR019775">
    <property type="entry name" value="WD40_repeat_CS"/>
</dbReference>
<dbReference type="InterPro" id="IPR015943">
    <property type="entry name" value="WD40/YVTN_repeat-like_dom_sf"/>
</dbReference>